<dbReference type="Gene3D" id="1.10.510.10">
    <property type="entry name" value="Transferase(Phosphotransferase) domain 1"/>
    <property type="match status" value="2"/>
</dbReference>
<dbReference type="Pfam" id="PF00069">
    <property type="entry name" value="Pkinase"/>
    <property type="match status" value="1"/>
</dbReference>
<evidence type="ECO:0000256" key="4">
    <source>
        <dbReference type="ARBA" id="ARBA00022777"/>
    </source>
</evidence>
<feature type="domain" description="Protein kinase" evidence="6">
    <location>
        <begin position="69"/>
        <end position="387"/>
    </location>
</feature>
<evidence type="ECO:0000256" key="2">
    <source>
        <dbReference type="ARBA" id="ARBA00022679"/>
    </source>
</evidence>
<dbReference type="InterPro" id="IPR011009">
    <property type="entry name" value="Kinase-like_dom_sf"/>
</dbReference>
<keyword evidence="5" id="KW-0067">ATP-binding</keyword>
<feature type="non-terminal residue" evidence="7">
    <location>
        <position position="1"/>
    </location>
</feature>
<keyword evidence="4" id="KW-0418">Kinase</keyword>
<name>A0ABQ7TGB4_PHRPL</name>
<proteinExistence type="predicted"/>
<keyword evidence="8" id="KW-1185">Reference proteome</keyword>
<dbReference type="Gene3D" id="3.30.200.20">
    <property type="entry name" value="Phosphorylase Kinase, domain 1"/>
    <property type="match status" value="1"/>
</dbReference>
<reference evidence="7 8" key="1">
    <citation type="journal article" date="2022" name="Gigascience">
        <title>A chromosome-level genome assembly and annotation of the desert horned lizard, Phrynosoma platyrhinos, provides insight into chromosomal rearrangements among reptiles.</title>
        <authorList>
            <person name="Koochekian N."/>
            <person name="Ascanio A."/>
            <person name="Farleigh K."/>
            <person name="Card D.C."/>
            <person name="Schield D.R."/>
            <person name="Castoe T.A."/>
            <person name="Jezkova T."/>
        </authorList>
    </citation>
    <scope>NUCLEOTIDE SEQUENCE [LARGE SCALE GENOMIC DNA]</scope>
    <source>
        <strain evidence="7">NK-2021</strain>
    </source>
</reference>
<keyword evidence="1" id="KW-0723">Serine/threonine-protein kinase</keyword>
<organism evidence="7 8">
    <name type="scientific">Phrynosoma platyrhinos</name>
    <name type="common">Desert horned lizard</name>
    <dbReference type="NCBI Taxonomy" id="52577"/>
    <lineage>
        <taxon>Eukaryota</taxon>
        <taxon>Metazoa</taxon>
        <taxon>Chordata</taxon>
        <taxon>Craniata</taxon>
        <taxon>Vertebrata</taxon>
        <taxon>Euteleostomi</taxon>
        <taxon>Lepidosauria</taxon>
        <taxon>Squamata</taxon>
        <taxon>Bifurcata</taxon>
        <taxon>Unidentata</taxon>
        <taxon>Episquamata</taxon>
        <taxon>Toxicofera</taxon>
        <taxon>Iguania</taxon>
        <taxon>Phrynosomatidae</taxon>
        <taxon>Phrynosomatinae</taxon>
        <taxon>Phrynosoma</taxon>
    </lineage>
</organism>
<evidence type="ECO:0000256" key="5">
    <source>
        <dbReference type="ARBA" id="ARBA00022840"/>
    </source>
</evidence>
<dbReference type="SUPFAM" id="SSF56112">
    <property type="entry name" value="Protein kinase-like (PK-like)"/>
    <property type="match status" value="2"/>
</dbReference>
<comment type="caution">
    <text evidence="7">The sequence shown here is derived from an EMBL/GenBank/DDBJ whole genome shotgun (WGS) entry which is preliminary data.</text>
</comment>
<evidence type="ECO:0000313" key="8">
    <source>
        <dbReference type="Proteomes" id="UP000826234"/>
    </source>
</evidence>
<evidence type="ECO:0000256" key="3">
    <source>
        <dbReference type="ARBA" id="ARBA00022741"/>
    </source>
</evidence>
<evidence type="ECO:0000259" key="6">
    <source>
        <dbReference type="PROSITE" id="PS50011"/>
    </source>
</evidence>
<gene>
    <name evidence="7" type="ORF">JD844_010273</name>
</gene>
<dbReference type="InterPro" id="IPR000719">
    <property type="entry name" value="Prot_kinase_dom"/>
</dbReference>
<sequence>ALIAFPLTWSPLVFLNIGKVKETESLFFSDLGFIKEKLIPSLYFLVGPCPEDRQLGRSEETTTLQIHDFNFLSVLGKGSLGKPQKMLLAVKTMKKTEIGHPSSLETEKRVLESNTQAKHPFVVKLFGCFQTPTHIGMAVEYAPGGDLWSYHHRALFPEPWAMFCVGCVTLGLEYLHSNKIIYREEELPQLMMKNPEERLGSGEWDAEEVKAHIFFEEINWEDLLQRKMNSPLAFTVKRHPCSSQSIQDSFLLSPFEENATGEQHWEGFSCIVEGGLSISPNRVMSESWKRSEGICYEPSSSLHHLPPSSLGFPSSVSLPPPSLPSDFPDQLQHLAPSRITFPCFLFKASASQLQIHSASVVLAGGKKKRRRVELAPVQVPVCRNGTF</sequence>
<dbReference type="SMART" id="SM00220">
    <property type="entry name" value="S_TKc"/>
    <property type="match status" value="1"/>
</dbReference>
<dbReference type="EMBL" id="JAIPUX010000439">
    <property type="protein sequence ID" value="KAH0628769.1"/>
    <property type="molecule type" value="Genomic_DNA"/>
</dbReference>
<keyword evidence="2" id="KW-0808">Transferase</keyword>
<evidence type="ECO:0000256" key="1">
    <source>
        <dbReference type="ARBA" id="ARBA00022527"/>
    </source>
</evidence>
<evidence type="ECO:0000313" key="7">
    <source>
        <dbReference type="EMBL" id="KAH0628769.1"/>
    </source>
</evidence>
<accession>A0ABQ7TGB4</accession>
<dbReference type="PROSITE" id="PS50011">
    <property type="entry name" value="PROTEIN_KINASE_DOM"/>
    <property type="match status" value="1"/>
</dbReference>
<protein>
    <recommendedName>
        <fullName evidence="6">Protein kinase domain-containing protein</fullName>
    </recommendedName>
</protein>
<dbReference type="Proteomes" id="UP000826234">
    <property type="component" value="Unassembled WGS sequence"/>
</dbReference>
<keyword evidence="3" id="KW-0547">Nucleotide-binding</keyword>
<dbReference type="PANTHER" id="PTHR24351">
    <property type="entry name" value="RIBOSOMAL PROTEIN S6 KINASE"/>
    <property type="match status" value="1"/>
</dbReference>